<organism evidence="1 2">
    <name type="scientific">Eleutherodactylus coqui</name>
    <name type="common">Puerto Rican coqui</name>
    <dbReference type="NCBI Taxonomy" id="57060"/>
    <lineage>
        <taxon>Eukaryota</taxon>
        <taxon>Metazoa</taxon>
        <taxon>Chordata</taxon>
        <taxon>Craniata</taxon>
        <taxon>Vertebrata</taxon>
        <taxon>Euteleostomi</taxon>
        <taxon>Amphibia</taxon>
        <taxon>Batrachia</taxon>
        <taxon>Anura</taxon>
        <taxon>Neobatrachia</taxon>
        <taxon>Hyloidea</taxon>
        <taxon>Eleutherodactylidae</taxon>
        <taxon>Eleutherodactylinae</taxon>
        <taxon>Eleutherodactylus</taxon>
        <taxon>Eleutherodactylus</taxon>
    </lineage>
</organism>
<dbReference type="Proteomes" id="UP000770717">
    <property type="component" value="Unassembled WGS sequence"/>
</dbReference>
<gene>
    <name evidence="1" type="ORF">GDO78_009624</name>
</gene>
<reference evidence="1" key="1">
    <citation type="thesis" date="2020" institute="ProQuest LLC" country="789 East Eisenhower Parkway, Ann Arbor, MI, USA">
        <title>Comparative Genomics and Chromosome Evolution.</title>
        <authorList>
            <person name="Mudd A.B."/>
        </authorList>
    </citation>
    <scope>NUCLEOTIDE SEQUENCE</scope>
    <source>
        <strain evidence="1">HN-11 Male</strain>
        <tissue evidence="1">Kidney and liver</tissue>
    </source>
</reference>
<accession>A0A8J6KCJ6</accession>
<sequence length="79" mass="9223">MHRHSVCCHVRSHKAPYFQVDVKLPRENDCFCIKQKHTEDAVLAHSQPRVNILWINKTPKYKKLRAMQRAGPSKATKTN</sequence>
<evidence type="ECO:0000313" key="1">
    <source>
        <dbReference type="EMBL" id="KAG9483799.1"/>
    </source>
</evidence>
<proteinExistence type="predicted"/>
<comment type="caution">
    <text evidence="1">The sequence shown here is derived from an EMBL/GenBank/DDBJ whole genome shotgun (WGS) entry which is preliminary data.</text>
</comment>
<dbReference type="AlphaFoldDB" id="A0A8J6KCJ6"/>
<dbReference type="EMBL" id="WNTK01000005">
    <property type="protein sequence ID" value="KAG9483799.1"/>
    <property type="molecule type" value="Genomic_DNA"/>
</dbReference>
<keyword evidence="2" id="KW-1185">Reference proteome</keyword>
<protein>
    <submittedName>
        <fullName evidence="1">Uncharacterized protein</fullName>
    </submittedName>
</protein>
<evidence type="ECO:0000313" key="2">
    <source>
        <dbReference type="Proteomes" id="UP000770717"/>
    </source>
</evidence>
<name>A0A8J6KCJ6_ELECQ</name>